<evidence type="ECO:0000256" key="2">
    <source>
        <dbReference type="ARBA" id="ARBA00022801"/>
    </source>
</evidence>
<keyword evidence="1" id="KW-0547">Nucleotide-binding</keyword>
<dbReference type="InterPro" id="IPR027417">
    <property type="entry name" value="P-loop_NTPase"/>
</dbReference>
<dbReference type="InterPro" id="IPR036543">
    <property type="entry name" value="Guanylate-bd_C_sf"/>
</dbReference>
<keyword evidence="2" id="KW-0378">Hydrolase</keyword>
<dbReference type="Proteomes" id="UP000789901">
    <property type="component" value="Unassembled WGS sequence"/>
</dbReference>
<proteinExistence type="inferred from homology"/>
<accession>A0ABN7UDH4</accession>
<dbReference type="PANTHER" id="PTHR10751">
    <property type="entry name" value="GUANYLATE BINDING PROTEIN"/>
    <property type="match status" value="1"/>
</dbReference>
<name>A0ABN7UDH4_GIGMA</name>
<keyword evidence="3" id="KW-0342">GTP-binding</keyword>
<feature type="domain" description="GB1/RHD3-type G" evidence="6">
    <location>
        <begin position="1"/>
        <end position="267"/>
    </location>
</feature>
<feature type="coiled-coil region" evidence="5">
    <location>
        <begin position="443"/>
        <end position="470"/>
    </location>
</feature>
<dbReference type="Pfam" id="PF02841">
    <property type="entry name" value="GBP_C"/>
    <property type="match status" value="1"/>
</dbReference>
<evidence type="ECO:0000256" key="4">
    <source>
        <dbReference type="PROSITE-ProRule" id="PRU01052"/>
    </source>
</evidence>
<dbReference type="PROSITE" id="PS51715">
    <property type="entry name" value="G_GB1_RHD3"/>
    <property type="match status" value="1"/>
</dbReference>
<dbReference type="SUPFAM" id="SSF52540">
    <property type="entry name" value="P-loop containing nucleoside triphosphate hydrolases"/>
    <property type="match status" value="1"/>
</dbReference>
<keyword evidence="5" id="KW-0175">Coiled coil</keyword>
<protein>
    <submittedName>
        <fullName evidence="7">8271_t:CDS:1</fullName>
    </submittedName>
</protein>
<dbReference type="SUPFAM" id="SSF48340">
    <property type="entry name" value="Interferon-induced guanylate-binding protein 1 (GBP1), C-terminal domain"/>
    <property type="match status" value="1"/>
</dbReference>
<dbReference type="InterPro" id="IPR030386">
    <property type="entry name" value="G_GB1_RHD3_dom"/>
</dbReference>
<gene>
    <name evidence="7" type="ORF">GMARGA_LOCUS5176</name>
</gene>
<evidence type="ECO:0000313" key="7">
    <source>
        <dbReference type="EMBL" id="CAG8564421.1"/>
    </source>
</evidence>
<dbReference type="Gene3D" id="1.20.1000.10">
    <property type="entry name" value="Guanylate-binding protein, C-terminal domain"/>
    <property type="match status" value="1"/>
</dbReference>
<evidence type="ECO:0000256" key="1">
    <source>
        <dbReference type="ARBA" id="ARBA00022741"/>
    </source>
</evidence>
<dbReference type="Pfam" id="PF02263">
    <property type="entry name" value="GBP"/>
    <property type="match status" value="1"/>
</dbReference>
<evidence type="ECO:0000256" key="5">
    <source>
        <dbReference type="SAM" id="Coils"/>
    </source>
</evidence>
<dbReference type="EMBL" id="CAJVQB010002160">
    <property type="protein sequence ID" value="CAG8564421.1"/>
    <property type="molecule type" value="Genomic_DNA"/>
</dbReference>
<dbReference type="InterPro" id="IPR003191">
    <property type="entry name" value="Guanylate-bd/ATL_C"/>
</dbReference>
<keyword evidence="8" id="KW-1185">Reference proteome</keyword>
<evidence type="ECO:0000259" key="6">
    <source>
        <dbReference type="PROSITE" id="PS51715"/>
    </source>
</evidence>
<sequence>MSSNPFSKTIPFRSGNPIHLLNYISLDEGGAILLDEQALRVFRKIEESIAVIAVGKLYFANTLLGRHDGFELGSSVNGCTKGIDIWDTPFYNKGKRVVIIDCEGIDDPNQEVPWANKLFILCLAISSTLIYNINGIIGRDDIEKLFLMTKIVSLIQPPNDYQFLPNLVVLLRDFQLDNPPDFVEYFLDRLSKVDYDATKEITKFFKKFDVYPIPHPGVRQDVMRNMSTIETDQLDPIFVEKIEETRCVEQINDPTNSMLSIPSAYEATINYAVKKAYDTCLDLYNEMIDQMGFNGLPIPWNEFEDIHNVAFEFAFNNFIQQIIGSADQIQSFHKTFYDKIIASKDQFYMKNSTTMSEYHEDWAHKLWKENVAPGLEMENLFDTDKFEEAIELFEQTYRTIIMPGLEAVRVLNEFKANQYEEAIKLLNNYGILHEERANEILALKSMEECLRNQEQQSKQAINQLKNENERQLYEQRMHNQHAIDQQKIEYEQMLNRVRQDNHWKIDNLQNQLNNATQRKSSSCVIQ</sequence>
<evidence type="ECO:0000313" key="8">
    <source>
        <dbReference type="Proteomes" id="UP000789901"/>
    </source>
</evidence>
<evidence type="ECO:0000256" key="3">
    <source>
        <dbReference type="ARBA" id="ARBA00023134"/>
    </source>
</evidence>
<comment type="similarity">
    <text evidence="4">Belongs to the TRAFAC class dynamin-like GTPase superfamily. GB1/RHD3 GTPase family.</text>
</comment>
<reference evidence="7 8" key="1">
    <citation type="submission" date="2021-06" db="EMBL/GenBank/DDBJ databases">
        <authorList>
            <person name="Kallberg Y."/>
            <person name="Tangrot J."/>
            <person name="Rosling A."/>
        </authorList>
    </citation>
    <scope>NUCLEOTIDE SEQUENCE [LARGE SCALE GENOMIC DNA]</scope>
    <source>
        <strain evidence="7 8">120-4 pot B 10/14</strain>
    </source>
</reference>
<organism evidence="7 8">
    <name type="scientific">Gigaspora margarita</name>
    <dbReference type="NCBI Taxonomy" id="4874"/>
    <lineage>
        <taxon>Eukaryota</taxon>
        <taxon>Fungi</taxon>
        <taxon>Fungi incertae sedis</taxon>
        <taxon>Mucoromycota</taxon>
        <taxon>Glomeromycotina</taxon>
        <taxon>Glomeromycetes</taxon>
        <taxon>Diversisporales</taxon>
        <taxon>Gigasporaceae</taxon>
        <taxon>Gigaspora</taxon>
    </lineage>
</organism>
<dbReference type="InterPro" id="IPR015894">
    <property type="entry name" value="Guanylate-bd_N"/>
</dbReference>
<dbReference type="Gene3D" id="3.40.50.300">
    <property type="entry name" value="P-loop containing nucleotide triphosphate hydrolases"/>
    <property type="match status" value="1"/>
</dbReference>
<comment type="caution">
    <text evidence="7">The sequence shown here is derived from an EMBL/GenBank/DDBJ whole genome shotgun (WGS) entry which is preliminary data.</text>
</comment>